<protein>
    <recommendedName>
        <fullName evidence="4">DUF3500 domain-containing protein</fullName>
    </recommendedName>
</protein>
<dbReference type="Pfam" id="PF12006">
    <property type="entry name" value="DUF3500"/>
    <property type="match status" value="1"/>
</dbReference>
<gene>
    <name evidence="2" type="ORF">Pla22_01340</name>
</gene>
<keyword evidence="1" id="KW-0732">Signal</keyword>
<organism evidence="2 3">
    <name type="scientific">Rubripirellula amarantea</name>
    <dbReference type="NCBI Taxonomy" id="2527999"/>
    <lineage>
        <taxon>Bacteria</taxon>
        <taxon>Pseudomonadati</taxon>
        <taxon>Planctomycetota</taxon>
        <taxon>Planctomycetia</taxon>
        <taxon>Pirellulales</taxon>
        <taxon>Pirellulaceae</taxon>
        <taxon>Rubripirellula</taxon>
    </lineage>
</organism>
<reference evidence="2 3" key="1">
    <citation type="submission" date="2019-02" db="EMBL/GenBank/DDBJ databases">
        <title>Deep-cultivation of Planctomycetes and their phenomic and genomic characterization uncovers novel biology.</title>
        <authorList>
            <person name="Wiegand S."/>
            <person name="Jogler M."/>
            <person name="Boedeker C."/>
            <person name="Pinto D."/>
            <person name="Vollmers J."/>
            <person name="Rivas-Marin E."/>
            <person name="Kohn T."/>
            <person name="Peeters S.H."/>
            <person name="Heuer A."/>
            <person name="Rast P."/>
            <person name="Oberbeckmann S."/>
            <person name="Bunk B."/>
            <person name="Jeske O."/>
            <person name="Meyerdierks A."/>
            <person name="Storesund J.E."/>
            <person name="Kallscheuer N."/>
            <person name="Luecker S."/>
            <person name="Lage O.M."/>
            <person name="Pohl T."/>
            <person name="Merkel B.J."/>
            <person name="Hornburger P."/>
            <person name="Mueller R.-W."/>
            <person name="Bruemmer F."/>
            <person name="Labrenz M."/>
            <person name="Spormann A.M."/>
            <person name="Op Den Camp H."/>
            <person name="Overmann J."/>
            <person name="Amann R."/>
            <person name="Jetten M.S.M."/>
            <person name="Mascher T."/>
            <person name="Medema M.H."/>
            <person name="Devos D.P."/>
            <person name="Kaster A.-K."/>
            <person name="Ovreas L."/>
            <person name="Rohde M."/>
            <person name="Galperin M.Y."/>
            <person name="Jogler C."/>
        </authorList>
    </citation>
    <scope>NUCLEOTIDE SEQUENCE [LARGE SCALE GENOMIC DNA]</scope>
    <source>
        <strain evidence="2 3">Pla22</strain>
    </source>
</reference>
<dbReference type="PANTHER" id="PTHR37489">
    <property type="entry name" value="DUF3500 DOMAIN-CONTAINING PROTEIN"/>
    <property type="match status" value="1"/>
</dbReference>
<evidence type="ECO:0000313" key="3">
    <source>
        <dbReference type="Proteomes" id="UP000316598"/>
    </source>
</evidence>
<name>A0A5C5WQ01_9BACT</name>
<dbReference type="EMBL" id="SJPI01000001">
    <property type="protein sequence ID" value="TWT52510.1"/>
    <property type="molecule type" value="Genomic_DNA"/>
</dbReference>
<comment type="caution">
    <text evidence="2">The sequence shown here is derived from an EMBL/GenBank/DDBJ whole genome shotgun (WGS) entry which is preliminary data.</text>
</comment>
<evidence type="ECO:0008006" key="4">
    <source>
        <dbReference type="Google" id="ProtNLM"/>
    </source>
</evidence>
<feature type="chain" id="PRO_5022989755" description="DUF3500 domain-containing protein" evidence="1">
    <location>
        <begin position="23"/>
        <end position="349"/>
    </location>
</feature>
<keyword evidence="3" id="KW-1185">Reference proteome</keyword>
<feature type="signal peptide" evidence="1">
    <location>
        <begin position="1"/>
        <end position="22"/>
    </location>
</feature>
<dbReference type="Proteomes" id="UP000316598">
    <property type="component" value="Unassembled WGS sequence"/>
</dbReference>
<sequence length="349" mass="38654" precursor="true">MPTSFRYLLPAGLALACLVAVAMKVSDPPAVQMQTFAENFLASLDETQSAKATMPYDSPKRVGWHFIPMKDRKGLTLGEMDDAQRTAALRLVRAALSEAGYDKTNKIMTLERTLRILEGEGRTWPRDHNLYYVTVFGTPSNQGVWGLSFEGHHLSLNFVCRDGNIVDSTPQFFATNPAIIMNDVVAPEGETVLGKGTRVLRDEEEYAFKIVQSLTESQLATAVIDETAPQEIRFAGEAQPSVGDPEGIPFDQLDKDQQKTLKDLIEVYVGAVADSAADDRRKIIESDGWNNVHFAWAGAKKPGIGHYYRVRGKSFLIEFINTQPDAMGNPANHIHCVYRDLTGDFDLAL</sequence>
<accession>A0A5C5WQ01</accession>
<evidence type="ECO:0000256" key="1">
    <source>
        <dbReference type="SAM" id="SignalP"/>
    </source>
</evidence>
<dbReference type="InterPro" id="IPR021889">
    <property type="entry name" value="DUF3500"/>
</dbReference>
<proteinExistence type="predicted"/>
<dbReference type="PANTHER" id="PTHR37489:SF1">
    <property type="entry name" value="DUF3500 DOMAIN-CONTAINING PROTEIN"/>
    <property type="match status" value="1"/>
</dbReference>
<dbReference type="AlphaFoldDB" id="A0A5C5WQ01"/>
<dbReference type="RefSeq" id="WP_207310278.1">
    <property type="nucleotide sequence ID" value="NZ_SJPI01000001.1"/>
</dbReference>
<dbReference type="PROSITE" id="PS51257">
    <property type="entry name" value="PROKAR_LIPOPROTEIN"/>
    <property type="match status" value="1"/>
</dbReference>
<evidence type="ECO:0000313" key="2">
    <source>
        <dbReference type="EMBL" id="TWT52510.1"/>
    </source>
</evidence>